<evidence type="ECO:0000313" key="3">
    <source>
        <dbReference type="Proteomes" id="UP001370348"/>
    </source>
</evidence>
<protein>
    <submittedName>
        <fullName evidence="2">Uncharacterized protein</fullName>
    </submittedName>
</protein>
<gene>
    <name evidence="2" type="ORF">LZC94_45095</name>
</gene>
<dbReference type="Proteomes" id="UP001370348">
    <property type="component" value="Chromosome"/>
</dbReference>
<dbReference type="EMBL" id="CP089984">
    <property type="protein sequence ID" value="WXB14984.1"/>
    <property type="molecule type" value="Genomic_DNA"/>
</dbReference>
<keyword evidence="3" id="KW-1185">Reference proteome</keyword>
<name>A0ABZ2LZF5_9BACT</name>
<feature type="compositionally biased region" description="Low complexity" evidence="1">
    <location>
        <begin position="37"/>
        <end position="47"/>
    </location>
</feature>
<dbReference type="RefSeq" id="WP_394824607.1">
    <property type="nucleotide sequence ID" value="NZ_CP089984.1"/>
</dbReference>
<accession>A0ABZ2LZF5</accession>
<feature type="compositionally biased region" description="Gly residues" evidence="1">
    <location>
        <begin position="23"/>
        <end position="36"/>
    </location>
</feature>
<feature type="region of interest" description="Disordered" evidence="1">
    <location>
        <begin position="23"/>
        <end position="53"/>
    </location>
</feature>
<organism evidence="2 3">
    <name type="scientific">Pendulispora albinea</name>
    <dbReference type="NCBI Taxonomy" id="2741071"/>
    <lineage>
        <taxon>Bacteria</taxon>
        <taxon>Pseudomonadati</taxon>
        <taxon>Myxococcota</taxon>
        <taxon>Myxococcia</taxon>
        <taxon>Myxococcales</taxon>
        <taxon>Sorangiineae</taxon>
        <taxon>Pendulisporaceae</taxon>
        <taxon>Pendulispora</taxon>
    </lineage>
</organism>
<reference evidence="2 3" key="1">
    <citation type="submission" date="2021-12" db="EMBL/GenBank/DDBJ databases">
        <title>Discovery of the Pendulisporaceae a myxobacterial family with distinct sporulation behavior and unique specialized metabolism.</title>
        <authorList>
            <person name="Garcia R."/>
            <person name="Popoff A."/>
            <person name="Bader C.D."/>
            <person name="Loehr J."/>
            <person name="Walesch S."/>
            <person name="Walt C."/>
            <person name="Boldt J."/>
            <person name="Bunk B."/>
            <person name="Haeckl F.J.F.P.J."/>
            <person name="Gunesch A.P."/>
            <person name="Birkelbach J."/>
            <person name="Nuebel U."/>
            <person name="Pietschmann T."/>
            <person name="Bach T."/>
            <person name="Mueller R."/>
        </authorList>
    </citation>
    <scope>NUCLEOTIDE SEQUENCE [LARGE SCALE GENOMIC DNA]</scope>
    <source>
        <strain evidence="2 3">MSr11954</strain>
    </source>
</reference>
<dbReference type="PROSITE" id="PS51257">
    <property type="entry name" value="PROKAR_LIPOPROTEIN"/>
    <property type="match status" value="1"/>
</dbReference>
<sequence>MNSKWTWSGGIVVGLMVAACGSSGGDGSTGNGGPGEEGNPPNVNGESPKPETAWDCGAKGSDRIVCTSAMTVGQGDKNKMDQYVCKAGEKSAKCPDSESVRVATGANRVLDTSVRTSTFDQLPWACMTTGAHQVQCARDLSLMNPAGCDGCGPKQPTTCDEKAWEDYFVPLSAKVYKNFGFDIDFPRETFNAHELKIDLSGMFQGSIMTPNVPSCYAAEWALRAEAWIRAVSHGCVNLTLPILIWCQQAANYAPNTKQCNATGSWAGK</sequence>
<evidence type="ECO:0000256" key="1">
    <source>
        <dbReference type="SAM" id="MobiDB-lite"/>
    </source>
</evidence>
<evidence type="ECO:0000313" key="2">
    <source>
        <dbReference type="EMBL" id="WXB14984.1"/>
    </source>
</evidence>
<proteinExistence type="predicted"/>